<protein>
    <recommendedName>
        <fullName evidence="4">Outer membrane protein with beta-barrel domain</fullName>
    </recommendedName>
</protein>
<organism evidence="2 3">
    <name type="scientific">Chitinophaga skermanii</name>
    <dbReference type="NCBI Taxonomy" id="331697"/>
    <lineage>
        <taxon>Bacteria</taxon>
        <taxon>Pseudomonadati</taxon>
        <taxon>Bacteroidota</taxon>
        <taxon>Chitinophagia</taxon>
        <taxon>Chitinophagales</taxon>
        <taxon>Chitinophagaceae</taxon>
        <taxon>Chitinophaga</taxon>
    </lineage>
</organism>
<keyword evidence="1" id="KW-0732">Signal</keyword>
<comment type="caution">
    <text evidence="2">The sequence shown here is derived from an EMBL/GenBank/DDBJ whole genome shotgun (WGS) entry which is preliminary data.</text>
</comment>
<accession>A0A327Q5V2</accession>
<feature type="signal peptide" evidence="1">
    <location>
        <begin position="1"/>
        <end position="20"/>
    </location>
</feature>
<evidence type="ECO:0000313" key="2">
    <source>
        <dbReference type="EMBL" id="RAI99915.1"/>
    </source>
</evidence>
<evidence type="ECO:0008006" key="4">
    <source>
        <dbReference type="Google" id="ProtNLM"/>
    </source>
</evidence>
<proteinExistence type="predicted"/>
<evidence type="ECO:0000313" key="3">
    <source>
        <dbReference type="Proteomes" id="UP000249547"/>
    </source>
</evidence>
<dbReference type="AlphaFoldDB" id="A0A327Q5V2"/>
<sequence>MKRILTLLFIVLAATEVSNAQFYKTDTVKQRKRYYADEPKQQTTKGFDRSKLMVGGIFGMAFGDYTNINISPMAGYRFNEYIAAGVNVNFQFAQTKYYYAYSNDVSDRYKYTIFGGGLWGRVYPVPFLFLHAQPEYNSIAEKHTQYNDPNPSRKFTSNYGAPSLLLGGGYAQPIGGNSAFTISLLYDVIQDKNSPYNNQPLFQAGFNIGL</sequence>
<dbReference type="Proteomes" id="UP000249547">
    <property type="component" value="Unassembled WGS sequence"/>
</dbReference>
<evidence type="ECO:0000256" key="1">
    <source>
        <dbReference type="SAM" id="SignalP"/>
    </source>
</evidence>
<feature type="chain" id="PRO_5016409560" description="Outer membrane protein with beta-barrel domain" evidence="1">
    <location>
        <begin position="21"/>
        <end position="210"/>
    </location>
</feature>
<dbReference type="RefSeq" id="WP_111599856.1">
    <property type="nucleotide sequence ID" value="NZ_QLLL01000009.1"/>
</dbReference>
<gene>
    <name evidence="2" type="ORF">LX64_04469</name>
</gene>
<name>A0A327Q5V2_9BACT</name>
<reference evidence="2 3" key="1">
    <citation type="submission" date="2018-06" db="EMBL/GenBank/DDBJ databases">
        <title>Genomic Encyclopedia of Archaeal and Bacterial Type Strains, Phase II (KMG-II): from individual species to whole genera.</title>
        <authorList>
            <person name="Goeker M."/>
        </authorList>
    </citation>
    <scope>NUCLEOTIDE SEQUENCE [LARGE SCALE GENOMIC DNA]</scope>
    <source>
        <strain evidence="2 3">DSM 23857</strain>
    </source>
</reference>
<dbReference type="OrthoDB" id="1098580at2"/>
<dbReference type="EMBL" id="QLLL01000009">
    <property type="protein sequence ID" value="RAI99915.1"/>
    <property type="molecule type" value="Genomic_DNA"/>
</dbReference>
<keyword evidence="3" id="KW-1185">Reference proteome</keyword>